<evidence type="ECO:0000313" key="2">
    <source>
        <dbReference type="Proteomes" id="UP001054902"/>
    </source>
</evidence>
<dbReference type="Proteomes" id="UP001054902">
    <property type="component" value="Unassembled WGS sequence"/>
</dbReference>
<reference evidence="1 2" key="1">
    <citation type="journal article" date="2021" name="Sci. Rep.">
        <title>The genome of the diatom Chaetoceros tenuissimus carries an ancient integrated fragment of an extant virus.</title>
        <authorList>
            <person name="Hongo Y."/>
            <person name="Kimura K."/>
            <person name="Takaki Y."/>
            <person name="Yoshida Y."/>
            <person name="Baba S."/>
            <person name="Kobayashi G."/>
            <person name="Nagasaki K."/>
            <person name="Hano T."/>
            <person name="Tomaru Y."/>
        </authorList>
    </citation>
    <scope>NUCLEOTIDE SEQUENCE [LARGE SCALE GENOMIC DNA]</scope>
    <source>
        <strain evidence="1 2">NIES-3715</strain>
    </source>
</reference>
<organism evidence="1 2">
    <name type="scientific">Chaetoceros tenuissimus</name>
    <dbReference type="NCBI Taxonomy" id="426638"/>
    <lineage>
        <taxon>Eukaryota</taxon>
        <taxon>Sar</taxon>
        <taxon>Stramenopiles</taxon>
        <taxon>Ochrophyta</taxon>
        <taxon>Bacillariophyta</taxon>
        <taxon>Coscinodiscophyceae</taxon>
        <taxon>Chaetocerotophycidae</taxon>
        <taxon>Chaetocerotales</taxon>
        <taxon>Chaetocerotaceae</taxon>
        <taxon>Chaetoceros</taxon>
    </lineage>
</organism>
<proteinExistence type="predicted"/>
<dbReference type="Gene3D" id="3.40.50.11350">
    <property type="match status" value="1"/>
</dbReference>
<accession>A0AAD3CY94</accession>
<dbReference type="EMBL" id="BLLK01000046">
    <property type="protein sequence ID" value="GFH53205.1"/>
    <property type="molecule type" value="Genomic_DNA"/>
</dbReference>
<sequence length="334" mass="38179">MNIGNASSPDYQVKKMLRPIQNLVQLNSIKSFILPSIVYASRKNRASKIVLVDVPWSVLFKNTTHVQSEIKNENFEKAKNLGLSANNDHPKEYWRERPLRTYRGTRTVLDRYQHRDMFYSPKLIAVIHQLQVAMTPLVLSYFESIRAQLNPERIDDHVHEKEVSICFHLRQGNNETGDWQGKKWRHVNTDLVLNMTLSGMKSFVESRDASKATLFIASDNGKTIPWFESRISNSWTIVKPAKSMPKPENGVWFGQHGSKTSDVLNQTGKNEAMAEALSDIFALAECDALFIPNYSSFTYVSIALTRARGNSVLFLGKDKYHNMTDFEDGTEMKT</sequence>
<gene>
    <name evidence="1" type="ORF">CTEN210_09681</name>
</gene>
<evidence type="ECO:0000313" key="1">
    <source>
        <dbReference type="EMBL" id="GFH53205.1"/>
    </source>
</evidence>
<protein>
    <submittedName>
        <fullName evidence="1">Uncharacterized protein</fullName>
    </submittedName>
</protein>
<name>A0AAD3CY94_9STRA</name>
<dbReference type="AlphaFoldDB" id="A0AAD3CY94"/>
<comment type="caution">
    <text evidence="1">The sequence shown here is derived from an EMBL/GenBank/DDBJ whole genome shotgun (WGS) entry which is preliminary data.</text>
</comment>
<keyword evidence="2" id="KW-1185">Reference proteome</keyword>